<proteinExistence type="predicted"/>
<dbReference type="EMBL" id="BAAAOG010000008">
    <property type="protein sequence ID" value="GAA1967006.1"/>
    <property type="molecule type" value="Genomic_DNA"/>
</dbReference>
<name>A0ABN2RCH4_9MICO</name>
<comment type="caution">
    <text evidence="2">The sequence shown here is derived from an EMBL/GenBank/DDBJ whole genome shotgun (WGS) entry which is preliminary data.</text>
</comment>
<sequence length="184" mass="19582">MRSPGDHDQSVVTGGFCRHVSVPYGNGTVLAELPADARRTTMVWRMALSQSSSDDVSDVSRVATQRWVTPALFSLWGAAAIAEILIGHVVTGVVIATGAAVAAALAVMFRRPLAAFNRRQAAASQATYGSLSLIGIGWMLLGLWRLVPPTSNIVLGGVCVGMGLIMVLAYAPAFFQRRSLDRNR</sequence>
<keyword evidence="1" id="KW-1133">Transmembrane helix</keyword>
<feature type="transmembrane region" description="Helical" evidence="1">
    <location>
        <begin position="153"/>
        <end position="175"/>
    </location>
</feature>
<evidence type="ECO:0000313" key="2">
    <source>
        <dbReference type="EMBL" id="GAA1967006.1"/>
    </source>
</evidence>
<feature type="transmembrane region" description="Helical" evidence="1">
    <location>
        <begin position="128"/>
        <end position="147"/>
    </location>
</feature>
<accession>A0ABN2RCH4</accession>
<evidence type="ECO:0000256" key="1">
    <source>
        <dbReference type="SAM" id="Phobius"/>
    </source>
</evidence>
<organism evidence="2 3">
    <name type="scientific">Microbacterium deminutum</name>
    <dbReference type="NCBI Taxonomy" id="344164"/>
    <lineage>
        <taxon>Bacteria</taxon>
        <taxon>Bacillati</taxon>
        <taxon>Actinomycetota</taxon>
        <taxon>Actinomycetes</taxon>
        <taxon>Micrococcales</taxon>
        <taxon>Microbacteriaceae</taxon>
        <taxon>Microbacterium</taxon>
    </lineage>
</organism>
<keyword evidence="1" id="KW-0472">Membrane</keyword>
<evidence type="ECO:0000313" key="3">
    <source>
        <dbReference type="Proteomes" id="UP001499933"/>
    </source>
</evidence>
<keyword evidence="1" id="KW-0812">Transmembrane</keyword>
<gene>
    <name evidence="2" type="ORF">GCM10009776_32560</name>
</gene>
<protein>
    <submittedName>
        <fullName evidence="2">Uncharacterized protein</fullName>
    </submittedName>
</protein>
<feature type="transmembrane region" description="Helical" evidence="1">
    <location>
        <begin position="75"/>
        <end position="107"/>
    </location>
</feature>
<dbReference type="Proteomes" id="UP001499933">
    <property type="component" value="Unassembled WGS sequence"/>
</dbReference>
<reference evidence="2 3" key="1">
    <citation type="journal article" date="2019" name="Int. J. Syst. Evol. Microbiol.">
        <title>The Global Catalogue of Microorganisms (GCM) 10K type strain sequencing project: providing services to taxonomists for standard genome sequencing and annotation.</title>
        <authorList>
            <consortium name="The Broad Institute Genomics Platform"/>
            <consortium name="The Broad Institute Genome Sequencing Center for Infectious Disease"/>
            <person name="Wu L."/>
            <person name="Ma J."/>
        </authorList>
    </citation>
    <scope>NUCLEOTIDE SEQUENCE [LARGE SCALE GENOMIC DNA]</scope>
    <source>
        <strain evidence="2 3">JCM 14901</strain>
    </source>
</reference>
<keyword evidence="3" id="KW-1185">Reference proteome</keyword>